<evidence type="ECO:0000313" key="10">
    <source>
        <dbReference type="Proteomes" id="UP000300879"/>
    </source>
</evidence>
<comment type="subunit">
    <text evidence="5">Part of the 50S ribosomal subunit; part of the 5S rRNA/L5/L18/L25 subcomplex. Contacts the 5S rRNA. Binds to the 5S rRNA independently of L5 and L18.</text>
</comment>
<proteinExistence type="inferred from homology"/>
<dbReference type="RefSeq" id="WP_138225163.1">
    <property type="nucleotide sequence ID" value="NZ_CP040396.1"/>
</dbReference>
<dbReference type="PANTHER" id="PTHR33284:SF1">
    <property type="entry name" value="RIBOSOMAL PROTEIN L25_GLN-TRNA SYNTHETASE, ANTI-CODON-BINDING DOMAIN-CONTAINING PROTEIN"/>
    <property type="match status" value="1"/>
</dbReference>
<dbReference type="GO" id="GO:0006412">
    <property type="term" value="P:translation"/>
    <property type="evidence" value="ECO:0007669"/>
    <property type="project" value="UniProtKB-UniRule"/>
</dbReference>
<dbReference type="InterPro" id="IPR037121">
    <property type="entry name" value="Ribosomal_bL25_C"/>
</dbReference>
<keyword evidence="4 5" id="KW-0687">Ribonucleoprotein</keyword>
<comment type="similarity">
    <text evidence="5">Belongs to the bacterial ribosomal protein bL25 family. CTC subfamily.</text>
</comment>
<reference evidence="9 10" key="1">
    <citation type="submission" date="2019-05" db="EMBL/GenBank/DDBJ databases">
        <authorList>
            <person name="Chen C."/>
        </authorList>
    </citation>
    <scope>NUCLEOTIDE SEQUENCE [LARGE SCALE GENOMIC DNA]</scope>
    <source>
        <strain evidence="9 10">HB172198</strain>
    </source>
</reference>
<dbReference type="Gene3D" id="2.170.120.20">
    <property type="entry name" value="Ribosomal protein L25, beta domain"/>
    <property type="match status" value="1"/>
</dbReference>
<dbReference type="GO" id="GO:0022625">
    <property type="term" value="C:cytosolic large ribosomal subunit"/>
    <property type="evidence" value="ECO:0007669"/>
    <property type="project" value="TreeGrafter"/>
</dbReference>
<comment type="function">
    <text evidence="5">This is one of the proteins that binds to the 5S RNA in the ribosome where it forms part of the central protuberance.</text>
</comment>
<evidence type="ECO:0000259" key="8">
    <source>
        <dbReference type="Pfam" id="PF14693"/>
    </source>
</evidence>
<keyword evidence="2 5" id="KW-0694">RNA-binding</keyword>
<sequence length="214" mass="23150">MTSKRSSVQLEAEVRNEFTRASRRTIRENGGVPAVVYGAGIESIPVTVDLKEAAKLFYKGRSESFKLNIQGSESLPVLIKDVQQRAGKVVHVDFLHISMNKPVRVTIPVSYQGEAVGTKNGGTLQTQVTELEVEGLPGDLPSSIEADISALDVGDKLTVGDLQIPEKITLHAEDEEVLASVIVPRLVEDTEPQEETGEEDAEAGSDSAEEEPQE</sequence>
<accession>A0A4P8XHS3</accession>
<keyword evidence="10" id="KW-1185">Reference proteome</keyword>
<dbReference type="GO" id="GO:0003735">
    <property type="term" value="F:structural constituent of ribosome"/>
    <property type="evidence" value="ECO:0007669"/>
    <property type="project" value="InterPro"/>
</dbReference>
<feature type="region of interest" description="Disordered" evidence="6">
    <location>
        <begin position="184"/>
        <end position="214"/>
    </location>
</feature>
<dbReference type="Proteomes" id="UP000300879">
    <property type="component" value="Chromosome"/>
</dbReference>
<dbReference type="SUPFAM" id="SSF50715">
    <property type="entry name" value="Ribosomal protein L25-like"/>
    <property type="match status" value="1"/>
</dbReference>
<dbReference type="Pfam" id="PF14693">
    <property type="entry name" value="Ribosomal_TL5_C"/>
    <property type="match status" value="1"/>
</dbReference>
<evidence type="ECO:0000313" key="9">
    <source>
        <dbReference type="EMBL" id="QCT02086.1"/>
    </source>
</evidence>
<dbReference type="InterPro" id="IPR020057">
    <property type="entry name" value="Ribosomal_bL25_b-dom"/>
</dbReference>
<dbReference type="Gene3D" id="2.40.240.10">
    <property type="entry name" value="Ribosomal Protein L25, Chain P"/>
    <property type="match status" value="1"/>
</dbReference>
<dbReference type="InterPro" id="IPR001021">
    <property type="entry name" value="Ribosomal_bL25_long"/>
</dbReference>
<name>A0A4P8XHS3_9BACL</name>
<dbReference type="GO" id="GO:0008097">
    <property type="term" value="F:5S rRNA binding"/>
    <property type="evidence" value="ECO:0007669"/>
    <property type="project" value="InterPro"/>
</dbReference>
<feature type="compositionally biased region" description="Acidic residues" evidence="6">
    <location>
        <begin position="189"/>
        <end position="214"/>
    </location>
</feature>
<evidence type="ECO:0000259" key="7">
    <source>
        <dbReference type="Pfam" id="PF01386"/>
    </source>
</evidence>
<dbReference type="HAMAP" id="MF_01334">
    <property type="entry name" value="Ribosomal_bL25_CTC"/>
    <property type="match status" value="1"/>
</dbReference>
<evidence type="ECO:0000256" key="3">
    <source>
        <dbReference type="ARBA" id="ARBA00022980"/>
    </source>
</evidence>
<evidence type="ECO:0000256" key="6">
    <source>
        <dbReference type="SAM" id="MobiDB-lite"/>
    </source>
</evidence>
<dbReference type="AlphaFoldDB" id="A0A4P8XHS3"/>
<dbReference type="PANTHER" id="PTHR33284">
    <property type="entry name" value="RIBOSOMAL PROTEIN L25/GLN-TRNA SYNTHETASE, ANTI-CODON-BINDING DOMAIN-CONTAINING PROTEIN"/>
    <property type="match status" value="1"/>
</dbReference>
<keyword evidence="3 5" id="KW-0689">Ribosomal protein</keyword>
<protein>
    <recommendedName>
        <fullName evidence="5">Large ribosomal subunit protein bL25</fullName>
    </recommendedName>
    <alternativeName>
        <fullName evidence="5">General stress protein CTC</fullName>
    </alternativeName>
</protein>
<dbReference type="OrthoDB" id="9790002at2"/>
<feature type="domain" description="Large ribosomal subunit protein bL25 beta" evidence="8">
    <location>
        <begin position="103"/>
        <end position="185"/>
    </location>
</feature>
<organism evidence="9 10">
    <name type="scientific">Paenibacillus algicola</name>
    <dbReference type="NCBI Taxonomy" id="2565926"/>
    <lineage>
        <taxon>Bacteria</taxon>
        <taxon>Bacillati</taxon>
        <taxon>Bacillota</taxon>
        <taxon>Bacilli</taxon>
        <taxon>Bacillales</taxon>
        <taxon>Paenibacillaceae</taxon>
        <taxon>Paenibacillus</taxon>
    </lineage>
</organism>
<dbReference type="NCBIfam" id="TIGR00731">
    <property type="entry name" value="bL25_bact_ctc"/>
    <property type="match status" value="1"/>
</dbReference>
<dbReference type="InterPro" id="IPR020930">
    <property type="entry name" value="Ribosomal_uL5_bac-type"/>
</dbReference>
<dbReference type="EMBL" id="CP040396">
    <property type="protein sequence ID" value="QCT02086.1"/>
    <property type="molecule type" value="Genomic_DNA"/>
</dbReference>
<dbReference type="InterPro" id="IPR011035">
    <property type="entry name" value="Ribosomal_bL25/Gln-tRNA_synth"/>
</dbReference>
<dbReference type="Pfam" id="PF01386">
    <property type="entry name" value="Ribosomal_L25p"/>
    <property type="match status" value="1"/>
</dbReference>
<dbReference type="InterPro" id="IPR020056">
    <property type="entry name" value="Rbsml_bL25/Gln-tRNA_synth_N"/>
</dbReference>
<evidence type="ECO:0000256" key="5">
    <source>
        <dbReference type="HAMAP-Rule" id="MF_01334"/>
    </source>
</evidence>
<evidence type="ECO:0000256" key="2">
    <source>
        <dbReference type="ARBA" id="ARBA00022884"/>
    </source>
</evidence>
<dbReference type="InterPro" id="IPR029751">
    <property type="entry name" value="Ribosomal_L25_dom"/>
</dbReference>
<evidence type="ECO:0000256" key="4">
    <source>
        <dbReference type="ARBA" id="ARBA00023274"/>
    </source>
</evidence>
<evidence type="ECO:0000256" key="1">
    <source>
        <dbReference type="ARBA" id="ARBA00022730"/>
    </source>
</evidence>
<feature type="domain" description="Large ribosomal subunit protein bL25 L25" evidence="7">
    <location>
        <begin position="10"/>
        <end position="94"/>
    </location>
</feature>
<gene>
    <name evidence="5" type="primary">rplY</name>
    <name evidence="5" type="synonym">ctc</name>
    <name evidence="9" type="ORF">E6C60_1370</name>
</gene>
<keyword evidence="1 5" id="KW-0699">rRNA-binding</keyword>
<dbReference type="KEGG" id="palo:E6C60_1370"/>
<dbReference type="CDD" id="cd00495">
    <property type="entry name" value="Ribosomal_L25_TL5_CTC"/>
    <property type="match status" value="1"/>
</dbReference>